<feature type="region of interest" description="Disordered" evidence="3">
    <location>
        <begin position="70"/>
        <end position="96"/>
    </location>
</feature>
<dbReference type="GO" id="GO:0008270">
    <property type="term" value="F:zinc ion binding"/>
    <property type="evidence" value="ECO:0007669"/>
    <property type="project" value="InterPro"/>
</dbReference>
<feature type="compositionally biased region" description="Basic and acidic residues" evidence="3">
    <location>
        <begin position="72"/>
        <end position="91"/>
    </location>
</feature>
<dbReference type="HOGENOM" id="CLU_105150_0_0_1"/>
<keyword evidence="2" id="KW-0539">Nucleus</keyword>
<dbReference type="GO" id="GO:0003677">
    <property type="term" value="F:DNA binding"/>
    <property type="evidence" value="ECO:0007669"/>
    <property type="project" value="InterPro"/>
</dbReference>
<dbReference type="PANTHER" id="PTHR31001:SF81">
    <property type="entry name" value="ZN(II)2CYS6 TRANSCRIPTION FACTOR"/>
    <property type="match status" value="1"/>
</dbReference>
<proteinExistence type="predicted"/>
<dbReference type="Pfam" id="PF04082">
    <property type="entry name" value="Fungal_trans"/>
    <property type="match status" value="1"/>
</dbReference>
<dbReference type="InParanoid" id="A0A067PS59"/>
<comment type="subcellular location">
    <subcellularLocation>
        <location evidence="1">Nucleus</location>
    </subcellularLocation>
</comment>
<reference evidence="6" key="1">
    <citation type="journal article" date="2014" name="Proc. Natl. Acad. Sci. U.S.A.">
        <title>Extensive sampling of basidiomycete genomes demonstrates inadequacy of the white-rot/brown-rot paradigm for wood decay fungi.</title>
        <authorList>
            <person name="Riley R."/>
            <person name="Salamov A.A."/>
            <person name="Brown D.W."/>
            <person name="Nagy L.G."/>
            <person name="Floudas D."/>
            <person name="Held B.W."/>
            <person name="Levasseur A."/>
            <person name="Lombard V."/>
            <person name="Morin E."/>
            <person name="Otillar R."/>
            <person name="Lindquist E.A."/>
            <person name="Sun H."/>
            <person name="LaButti K.M."/>
            <person name="Schmutz J."/>
            <person name="Jabbour D."/>
            <person name="Luo H."/>
            <person name="Baker S.E."/>
            <person name="Pisabarro A.G."/>
            <person name="Walton J.D."/>
            <person name="Blanchette R.A."/>
            <person name="Henrissat B."/>
            <person name="Martin F."/>
            <person name="Cullen D."/>
            <person name="Hibbett D.S."/>
            <person name="Grigoriev I.V."/>
        </authorList>
    </citation>
    <scope>NUCLEOTIDE SEQUENCE [LARGE SCALE GENOMIC DNA]</scope>
    <source>
        <strain evidence="6">MUCL 33604</strain>
    </source>
</reference>
<feature type="domain" description="Xylanolytic transcriptional activator regulatory" evidence="4">
    <location>
        <begin position="2"/>
        <end position="103"/>
    </location>
</feature>
<evidence type="ECO:0000256" key="2">
    <source>
        <dbReference type="ARBA" id="ARBA00023242"/>
    </source>
</evidence>
<protein>
    <recommendedName>
        <fullName evidence="4">Xylanolytic transcriptional activator regulatory domain-containing protein</fullName>
    </recommendedName>
</protein>
<evidence type="ECO:0000259" key="4">
    <source>
        <dbReference type="Pfam" id="PF04082"/>
    </source>
</evidence>
<keyword evidence="6" id="KW-1185">Reference proteome</keyword>
<dbReference type="GO" id="GO:0006351">
    <property type="term" value="P:DNA-templated transcription"/>
    <property type="evidence" value="ECO:0007669"/>
    <property type="project" value="InterPro"/>
</dbReference>
<dbReference type="AlphaFoldDB" id="A0A067PS59"/>
<dbReference type="STRING" id="933084.A0A067PS59"/>
<evidence type="ECO:0000256" key="1">
    <source>
        <dbReference type="ARBA" id="ARBA00004123"/>
    </source>
</evidence>
<evidence type="ECO:0000256" key="3">
    <source>
        <dbReference type="SAM" id="MobiDB-lite"/>
    </source>
</evidence>
<dbReference type="InterPro" id="IPR050613">
    <property type="entry name" value="Sec_Metabolite_Reg"/>
</dbReference>
<organism evidence="5 6">
    <name type="scientific">Jaapia argillacea MUCL 33604</name>
    <dbReference type="NCBI Taxonomy" id="933084"/>
    <lineage>
        <taxon>Eukaryota</taxon>
        <taxon>Fungi</taxon>
        <taxon>Dikarya</taxon>
        <taxon>Basidiomycota</taxon>
        <taxon>Agaricomycotina</taxon>
        <taxon>Agaricomycetes</taxon>
        <taxon>Agaricomycetidae</taxon>
        <taxon>Jaapiales</taxon>
        <taxon>Jaapiaceae</taxon>
        <taxon>Jaapia</taxon>
    </lineage>
</organism>
<dbReference type="CDD" id="cd12148">
    <property type="entry name" value="fungal_TF_MHR"/>
    <property type="match status" value="1"/>
</dbReference>
<accession>A0A067PS59</accession>
<dbReference type="PANTHER" id="PTHR31001">
    <property type="entry name" value="UNCHARACTERIZED TRANSCRIPTIONAL REGULATORY PROTEIN"/>
    <property type="match status" value="1"/>
</dbReference>
<evidence type="ECO:0000313" key="6">
    <source>
        <dbReference type="Proteomes" id="UP000027265"/>
    </source>
</evidence>
<evidence type="ECO:0000313" key="5">
    <source>
        <dbReference type="EMBL" id="KDQ56670.1"/>
    </source>
</evidence>
<dbReference type="GO" id="GO:0005634">
    <property type="term" value="C:nucleus"/>
    <property type="evidence" value="ECO:0007669"/>
    <property type="project" value="UniProtKB-SubCell"/>
</dbReference>
<sequence length="218" mass="24353">MVNVARMMGLAMDPDEFPGKYSPFEAETRRRIWWDVFYYDTYVSDSMGHVPLIADNSHTTRLPAADVDEDRFEPKSAEVPTIKEEEGERRQPSPSSSIYGLLKVRLAQLVKNIKKTSFRDPLVEPASPESAIEQAAGFEADIKQWMNELPPCFRMDANLDSHHAAPSPFTGSSPATSASSPSESPYLVAQRCELAIVANRLILKVYIPFLRSKAQSST</sequence>
<name>A0A067PS59_9AGAM</name>
<dbReference type="OrthoDB" id="4934715at2759"/>
<dbReference type="InterPro" id="IPR007219">
    <property type="entry name" value="XnlR_reg_dom"/>
</dbReference>
<gene>
    <name evidence="5" type="ORF">JAAARDRAFT_87501</name>
</gene>
<dbReference type="EMBL" id="KL197721">
    <property type="protein sequence ID" value="KDQ56670.1"/>
    <property type="molecule type" value="Genomic_DNA"/>
</dbReference>
<feature type="non-terminal residue" evidence="5">
    <location>
        <position position="218"/>
    </location>
</feature>
<dbReference type="Proteomes" id="UP000027265">
    <property type="component" value="Unassembled WGS sequence"/>
</dbReference>